<evidence type="ECO:0008006" key="4">
    <source>
        <dbReference type="Google" id="ProtNLM"/>
    </source>
</evidence>
<evidence type="ECO:0000313" key="3">
    <source>
        <dbReference type="Proteomes" id="UP001152803"/>
    </source>
</evidence>
<evidence type="ECO:0000313" key="2">
    <source>
        <dbReference type="EMBL" id="KAJ8287600.1"/>
    </source>
</evidence>
<feature type="signal peptide" evidence="1">
    <location>
        <begin position="1"/>
        <end position="22"/>
    </location>
</feature>
<accession>A0A9Q1E0X4</accession>
<dbReference type="InterPro" id="IPR045860">
    <property type="entry name" value="Snake_toxin-like_sf"/>
</dbReference>
<reference evidence="2" key="1">
    <citation type="journal article" date="2023" name="Science">
        <title>Genome structures resolve the early diversification of teleost fishes.</title>
        <authorList>
            <person name="Parey E."/>
            <person name="Louis A."/>
            <person name="Montfort J."/>
            <person name="Bouchez O."/>
            <person name="Roques C."/>
            <person name="Iampietro C."/>
            <person name="Lluch J."/>
            <person name="Castinel A."/>
            <person name="Donnadieu C."/>
            <person name="Desvignes T."/>
            <person name="Floi Bucao C."/>
            <person name="Jouanno E."/>
            <person name="Wen M."/>
            <person name="Mejri S."/>
            <person name="Dirks R."/>
            <person name="Jansen H."/>
            <person name="Henkel C."/>
            <person name="Chen W.J."/>
            <person name="Zahm M."/>
            <person name="Cabau C."/>
            <person name="Klopp C."/>
            <person name="Thompson A.W."/>
            <person name="Robinson-Rechavi M."/>
            <person name="Braasch I."/>
            <person name="Lecointre G."/>
            <person name="Bobe J."/>
            <person name="Postlethwait J.H."/>
            <person name="Berthelot C."/>
            <person name="Roest Crollius H."/>
            <person name="Guiguen Y."/>
        </authorList>
    </citation>
    <scope>NUCLEOTIDE SEQUENCE</scope>
    <source>
        <strain evidence="2">Concon-B</strain>
    </source>
</reference>
<gene>
    <name evidence="2" type="ORF">COCON_G00002590</name>
</gene>
<dbReference type="SUPFAM" id="SSF57302">
    <property type="entry name" value="Snake toxin-like"/>
    <property type="match status" value="1"/>
</dbReference>
<evidence type="ECO:0000256" key="1">
    <source>
        <dbReference type="SAM" id="SignalP"/>
    </source>
</evidence>
<dbReference type="OrthoDB" id="5945173at2759"/>
<organism evidence="2 3">
    <name type="scientific">Conger conger</name>
    <name type="common">Conger eel</name>
    <name type="synonym">Muraena conger</name>
    <dbReference type="NCBI Taxonomy" id="82655"/>
    <lineage>
        <taxon>Eukaryota</taxon>
        <taxon>Metazoa</taxon>
        <taxon>Chordata</taxon>
        <taxon>Craniata</taxon>
        <taxon>Vertebrata</taxon>
        <taxon>Euteleostomi</taxon>
        <taxon>Actinopterygii</taxon>
        <taxon>Neopterygii</taxon>
        <taxon>Teleostei</taxon>
        <taxon>Anguilliformes</taxon>
        <taxon>Congridae</taxon>
        <taxon>Conger</taxon>
    </lineage>
</organism>
<dbReference type="Gene3D" id="2.10.60.10">
    <property type="entry name" value="CD59"/>
    <property type="match status" value="1"/>
</dbReference>
<keyword evidence="1" id="KW-0732">Signal</keyword>
<name>A0A9Q1E0X4_CONCO</name>
<dbReference type="EMBL" id="JAFJMO010000001">
    <property type="protein sequence ID" value="KAJ8287600.1"/>
    <property type="molecule type" value="Genomic_DNA"/>
</dbReference>
<comment type="caution">
    <text evidence="2">The sequence shown here is derived from an EMBL/GenBank/DDBJ whole genome shotgun (WGS) entry which is preliminary data.</text>
</comment>
<dbReference type="Proteomes" id="UP001152803">
    <property type="component" value="Unassembled WGS sequence"/>
</dbReference>
<dbReference type="AlphaFoldDB" id="A0A9Q1E0X4"/>
<feature type="chain" id="PRO_5040320919" description="UPAR/Ly6 domain-containing protein" evidence="1">
    <location>
        <begin position="23"/>
        <end position="111"/>
    </location>
</feature>
<sequence length="111" mass="11894">MKLLFTIALTCALFSKESRTNGKKCFTCAFGDCTSIKECEGSEDRCFTSTVPAVGKVKGCTSQILCFGAQIAQLGSIGDCCEGNLCNNALRIGQSILFLLLVPLASFFLFN</sequence>
<keyword evidence="3" id="KW-1185">Reference proteome</keyword>
<proteinExistence type="predicted"/>
<protein>
    <recommendedName>
        <fullName evidence="4">UPAR/Ly6 domain-containing protein</fullName>
    </recommendedName>
</protein>